<evidence type="ECO:0000313" key="2">
    <source>
        <dbReference type="Proteomes" id="UP000601710"/>
    </source>
</evidence>
<name>A0A6J8FPX5_LEIDO</name>
<dbReference type="Proteomes" id="UP000601710">
    <property type="component" value="Chromosome 36"/>
</dbReference>
<reference evidence="1" key="1">
    <citation type="submission" date="2020-06" db="EMBL/GenBank/DDBJ databases">
        <authorList>
            <person name="Camacho E."/>
            <person name="Gonzalez-de la Fuente S."/>
            <person name="Rastrojo A."/>
            <person name="Peiro-Pastor R."/>
            <person name="Solana JC."/>
            <person name="Tabera L."/>
            <person name="Gamarro F."/>
            <person name="Carrasco-Ramiro F."/>
            <person name="Requena JM."/>
            <person name="Aguado B."/>
        </authorList>
    </citation>
    <scope>NUCLEOTIDE SEQUENCE</scope>
</reference>
<protein>
    <submittedName>
        <fullName evidence="1">Hypothetical_protein</fullName>
    </submittedName>
</protein>
<sequence>MGPAHGAPVHPPCDRVVLCQAHLCSEHPWCSAEAEPASRWDEIPRPKPRSGLHIALDEVALRFWAVAKTRRAKLFSPQRLCVLRGDGAADPAERLREAVREEKMGEKPLLCTHPPPGLRYSATVRPATLGRDCLFACHSEAGALACLLSRTSHHQRHSMPAG</sequence>
<dbReference type="VEuPathDB" id="TriTrypDB:LdCL_360030700"/>
<dbReference type="AlphaFoldDB" id="A0A6J8FPX5"/>
<dbReference type="EMBL" id="LR812656">
    <property type="protein sequence ID" value="CAC5434821.1"/>
    <property type="molecule type" value="Genomic_DNA"/>
</dbReference>
<accession>A0A6J8FPX5</accession>
<dbReference type="VEuPathDB" id="TriTrypDB:LDHU3_36.3340"/>
<gene>
    <name evidence="1" type="ORF">LDHU3_36.3340</name>
</gene>
<proteinExistence type="predicted"/>
<evidence type="ECO:0000313" key="1">
    <source>
        <dbReference type="EMBL" id="CAC5434821.1"/>
    </source>
</evidence>
<organism evidence="1 2">
    <name type="scientific">Leishmania donovani</name>
    <dbReference type="NCBI Taxonomy" id="5661"/>
    <lineage>
        <taxon>Eukaryota</taxon>
        <taxon>Discoba</taxon>
        <taxon>Euglenozoa</taxon>
        <taxon>Kinetoplastea</taxon>
        <taxon>Metakinetoplastina</taxon>
        <taxon>Trypanosomatida</taxon>
        <taxon>Trypanosomatidae</taxon>
        <taxon>Leishmaniinae</taxon>
        <taxon>Leishmania</taxon>
    </lineage>
</organism>